<dbReference type="Proteomes" id="UP000673394">
    <property type="component" value="Unassembled WGS sequence"/>
</dbReference>
<dbReference type="InterPro" id="IPR002328">
    <property type="entry name" value="ADH_Zn_CS"/>
</dbReference>
<sequence length="316" mass="35387">MKAIQITGVHQYESIEVPVPEIKDDQVLVRIHLVATCPRWDLHMMGGKDMFIQNRQPDYPLPPGFPGHEAVGVVEAVGSSVQGFAPGDRVVALEHVSPGFGAYAQFMAYRENDLLKLPDHISDKRAVSSELLKCVMYGLDQFDELQGKTLLVAGLGPAGILAMQLASLWGAKVTAIDVNRERVEYIKGLSLQGEAVHADDLGDRRFDLGYDCVGYSASVQNVLDRTDEHVIIFGVLKGNITYPESYWYKGTRLESYRYHPVTKRDRHLLLDALSNPAFNTECLQTEELSFKEYKRGVELLKAQKAIKICFNVQEDF</sequence>
<keyword evidence="1" id="KW-0479">Metal-binding</keyword>
<dbReference type="PROSITE" id="PS00059">
    <property type="entry name" value="ADH_ZINC"/>
    <property type="match status" value="1"/>
</dbReference>
<reference evidence="5 6" key="1">
    <citation type="submission" date="2021-04" db="EMBL/GenBank/DDBJ databases">
        <title>Paenibacillus sp. DLE-14 whole genome sequence.</title>
        <authorList>
            <person name="Ham Y.J."/>
        </authorList>
    </citation>
    <scope>NUCLEOTIDE SEQUENCE [LARGE SCALE GENOMIC DNA]</scope>
    <source>
        <strain evidence="5 6">DLE-14</strain>
    </source>
</reference>
<dbReference type="EMBL" id="JAGKSP010000002">
    <property type="protein sequence ID" value="MBP3962432.1"/>
    <property type="molecule type" value="Genomic_DNA"/>
</dbReference>
<accession>A0ABS5C8V7</accession>
<evidence type="ECO:0000256" key="2">
    <source>
        <dbReference type="ARBA" id="ARBA00022833"/>
    </source>
</evidence>
<evidence type="ECO:0000256" key="3">
    <source>
        <dbReference type="ARBA" id="ARBA00023002"/>
    </source>
</evidence>
<feature type="domain" description="Alcohol dehydrogenase-like N-terminal" evidence="4">
    <location>
        <begin position="24"/>
        <end position="119"/>
    </location>
</feature>
<dbReference type="PANTHER" id="PTHR43401">
    <property type="entry name" value="L-THREONINE 3-DEHYDROGENASE"/>
    <property type="match status" value="1"/>
</dbReference>
<dbReference type="Gene3D" id="3.90.180.10">
    <property type="entry name" value="Medium-chain alcohol dehydrogenases, catalytic domain"/>
    <property type="match status" value="2"/>
</dbReference>
<evidence type="ECO:0000256" key="1">
    <source>
        <dbReference type="ARBA" id="ARBA00022723"/>
    </source>
</evidence>
<name>A0ABS5C8V7_9BACL</name>
<proteinExistence type="predicted"/>
<keyword evidence="3" id="KW-0560">Oxidoreductase</keyword>
<dbReference type="SUPFAM" id="SSF50129">
    <property type="entry name" value="GroES-like"/>
    <property type="match status" value="1"/>
</dbReference>
<dbReference type="InterPro" id="IPR011032">
    <property type="entry name" value="GroES-like_sf"/>
</dbReference>
<dbReference type="PANTHER" id="PTHR43401:SF2">
    <property type="entry name" value="L-THREONINE 3-DEHYDROGENASE"/>
    <property type="match status" value="1"/>
</dbReference>
<dbReference type="Gene3D" id="3.40.50.720">
    <property type="entry name" value="NAD(P)-binding Rossmann-like Domain"/>
    <property type="match status" value="1"/>
</dbReference>
<gene>
    <name evidence="5" type="ORF">I8J30_06905</name>
</gene>
<evidence type="ECO:0000313" key="5">
    <source>
        <dbReference type="EMBL" id="MBP3962432.1"/>
    </source>
</evidence>
<keyword evidence="6" id="KW-1185">Reference proteome</keyword>
<comment type="caution">
    <text evidence="5">The sequence shown here is derived from an EMBL/GenBank/DDBJ whole genome shotgun (WGS) entry which is preliminary data.</text>
</comment>
<dbReference type="InterPro" id="IPR050129">
    <property type="entry name" value="Zn_alcohol_dh"/>
</dbReference>
<dbReference type="SUPFAM" id="SSF51735">
    <property type="entry name" value="NAD(P)-binding Rossmann-fold domains"/>
    <property type="match status" value="1"/>
</dbReference>
<dbReference type="InterPro" id="IPR036291">
    <property type="entry name" value="NAD(P)-bd_dom_sf"/>
</dbReference>
<dbReference type="RefSeq" id="WP_210656640.1">
    <property type="nucleotide sequence ID" value="NZ_JAGKSP010000002.1"/>
</dbReference>
<dbReference type="InterPro" id="IPR013154">
    <property type="entry name" value="ADH-like_N"/>
</dbReference>
<dbReference type="Pfam" id="PF08240">
    <property type="entry name" value="ADH_N"/>
    <property type="match status" value="1"/>
</dbReference>
<keyword evidence="2" id="KW-0862">Zinc</keyword>
<protein>
    <submittedName>
        <fullName evidence="5">Alcohol dehydrogenase catalytic domain-containing protein</fullName>
    </submittedName>
</protein>
<organism evidence="5 6">
    <name type="scientific">Paenibacillus lignilyticus</name>
    <dbReference type="NCBI Taxonomy" id="1172615"/>
    <lineage>
        <taxon>Bacteria</taxon>
        <taxon>Bacillati</taxon>
        <taxon>Bacillota</taxon>
        <taxon>Bacilli</taxon>
        <taxon>Bacillales</taxon>
        <taxon>Paenibacillaceae</taxon>
        <taxon>Paenibacillus</taxon>
    </lineage>
</organism>
<evidence type="ECO:0000259" key="4">
    <source>
        <dbReference type="Pfam" id="PF08240"/>
    </source>
</evidence>
<evidence type="ECO:0000313" key="6">
    <source>
        <dbReference type="Proteomes" id="UP000673394"/>
    </source>
</evidence>